<comment type="caution">
    <text evidence="1">The sequence shown here is derived from an EMBL/GenBank/DDBJ whole genome shotgun (WGS) entry which is preliminary data.</text>
</comment>
<sequence length="270" mass="30166">MHYGTQRHVATHLTLQRVSSFLSRVVPLLAARPAPHHVSASEGNEFKQPTSIGELVSLTSARLSVTNNQIVAVSLVAPVVVLTLYLANLPLITNESQKLLAPRLEPGEKISFRDRSMDYLIDEKVAEGKLSLDNVMSIRTKTKISMDTLGSLDSVIYRLKLSKRISDEKNTSDKDCFYDDNALRALVTTMEAGDIHITDGVLLSSASERFFNQGSDVARPREIIANVNHHNKTMRALERMIVRYGYKSQSHVTLKESVEDKFRGKFKDAL</sequence>
<evidence type="ECO:0000313" key="1">
    <source>
        <dbReference type="EMBL" id="KAJ9118397.1"/>
    </source>
</evidence>
<reference evidence="1" key="1">
    <citation type="submission" date="2023-04" db="EMBL/GenBank/DDBJ databases">
        <title>Draft Genome sequencing of Naganishia species isolated from polar environments using Oxford Nanopore Technology.</title>
        <authorList>
            <person name="Leo P."/>
            <person name="Venkateswaran K."/>
        </authorList>
    </citation>
    <scope>NUCLEOTIDE SEQUENCE</scope>
    <source>
        <strain evidence="1">DBVPG 5303</strain>
    </source>
</reference>
<protein>
    <submittedName>
        <fullName evidence="1">Uncharacterized protein</fullName>
    </submittedName>
</protein>
<dbReference type="EMBL" id="JASBWV010000029">
    <property type="protein sequence ID" value="KAJ9118397.1"/>
    <property type="molecule type" value="Genomic_DNA"/>
</dbReference>
<proteinExistence type="predicted"/>
<organism evidence="1 2">
    <name type="scientific">Naganishia onofrii</name>
    <dbReference type="NCBI Taxonomy" id="1851511"/>
    <lineage>
        <taxon>Eukaryota</taxon>
        <taxon>Fungi</taxon>
        <taxon>Dikarya</taxon>
        <taxon>Basidiomycota</taxon>
        <taxon>Agaricomycotina</taxon>
        <taxon>Tremellomycetes</taxon>
        <taxon>Filobasidiales</taxon>
        <taxon>Filobasidiaceae</taxon>
        <taxon>Naganishia</taxon>
    </lineage>
</organism>
<dbReference type="Proteomes" id="UP001234202">
    <property type="component" value="Unassembled WGS sequence"/>
</dbReference>
<gene>
    <name evidence="1" type="ORF">QFC24_006226</name>
</gene>
<accession>A0ACC2X6M1</accession>
<name>A0ACC2X6M1_9TREE</name>
<keyword evidence="2" id="KW-1185">Reference proteome</keyword>
<evidence type="ECO:0000313" key="2">
    <source>
        <dbReference type="Proteomes" id="UP001234202"/>
    </source>
</evidence>